<name>A0A0H5QYX9_9EUKA</name>
<protein>
    <recommendedName>
        <fullName evidence="1">C2H2-type domain-containing protein</fullName>
    </recommendedName>
</protein>
<reference evidence="2" key="1">
    <citation type="submission" date="2015-04" db="EMBL/GenBank/DDBJ databases">
        <title>The genome sequence of the plant pathogenic Rhizarian Plasmodiophora brassicae reveals insights in its biotrophic life cycle and the origin of chitin synthesis.</title>
        <authorList>
            <person name="Schwelm A."/>
            <person name="Fogelqvist J."/>
            <person name="Knaust A."/>
            <person name="Julke S."/>
            <person name="Lilja T."/>
            <person name="Dhandapani V."/>
            <person name="Bonilla-Rosso G."/>
            <person name="Karlsson M."/>
            <person name="Shevchenko A."/>
            <person name="Choi S.R."/>
            <person name="Kim H.G."/>
            <person name="Park J.Y."/>
            <person name="Lim Y.P."/>
            <person name="Ludwig-Muller J."/>
            <person name="Dixelius C."/>
        </authorList>
    </citation>
    <scope>NUCLEOTIDE SEQUENCE</scope>
    <source>
        <tissue evidence="2">Potato root galls</tissue>
    </source>
</reference>
<sequence>MMSTSARSSRGDVKTLSLDADSIVQRLEAFKETGQCPPEEERHLRRRLKKQGLDKRPVVALCKVCYQASFKGRPSMDYHVRRHHEMDYSKEDIVERQFDVSSLVSLANRFRILERIKNYKSARTLSDQDQIIMKSRLGLSVSNEAELPIVKFCCLACFYVAEQRGVVAHHVRTSHIEIMKSLNEDRTCTMIIAHDMVNPFASDMANTTEDKVVKDPSFETIFEKFNTACITLGCPIPFPTPTDEMSQSTFRKRYRRLVREGLLPSVGFLSDEAGIQAIQKSLHRGTAVIPHVCRICLQSFVSRHNALKHVKRHGSNILRYVASVHNSSGLEPSCAIKSAIASDVKNPLFRDGVMIPALAIPRPESILQRLDRNLSALVHELSRLQSVSSSVPDIPPSPPALPVSKKRFPQKTNITGVDSGDCVRQHRRFKIQIL</sequence>
<dbReference type="EMBL" id="HACM01006746">
    <property type="protein sequence ID" value="CRZ07188.1"/>
    <property type="molecule type" value="Transcribed_RNA"/>
</dbReference>
<dbReference type="PROSITE" id="PS00028">
    <property type="entry name" value="ZINC_FINGER_C2H2_1"/>
    <property type="match status" value="1"/>
</dbReference>
<accession>A0A0H5QYX9</accession>
<dbReference type="AlphaFoldDB" id="A0A0H5QYX9"/>
<proteinExistence type="predicted"/>
<feature type="domain" description="C2H2-type" evidence="1">
    <location>
        <begin position="293"/>
        <end position="313"/>
    </location>
</feature>
<organism evidence="2">
    <name type="scientific">Spongospora subterranea</name>
    <dbReference type="NCBI Taxonomy" id="70186"/>
    <lineage>
        <taxon>Eukaryota</taxon>
        <taxon>Sar</taxon>
        <taxon>Rhizaria</taxon>
        <taxon>Endomyxa</taxon>
        <taxon>Phytomyxea</taxon>
        <taxon>Plasmodiophorida</taxon>
        <taxon>Plasmodiophoridae</taxon>
        <taxon>Spongospora</taxon>
    </lineage>
</organism>
<dbReference type="InterPro" id="IPR013087">
    <property type="entry name" value="Znf_C2H2_type"/>
</dbReference>
<evidence type="ECO:0000259" key="1">
    <source>
        <dbReference type="PROSITE" id="PS00028"/>
    </source>
</evidence>
<evidence type="ECO:0000313" key="2">
    <source>
        <dbReference type="EMBL" id="CRZ07188.1"/>
    </source>
</evidence>
<dbReference type="SMART" id="SM00355">
    <property type="entry name" value="ZnF_C2H2"/>
    <property type="match status" value="3"/>
</dbReference>